<dbReference type="AlphaFoldDB" id="A0A5N5TPT7"/>
<comment type="caution">
    <text evidence="5">The sequence shown here is derived from an EMBL/GenBank/DDBJ whole genome shotgun (WGS) entry which is preliminary data.</text>
</comment>
<dbReference type="Pfam" id="PF03098">
    <property type="entry name" value="An_peroxidase"/>
    <property type="match status" value="1"/>
</dbReference>
<evidence type="ECO:0000256" key="2">
    <source>
        <dbReference type="ARBA" id="ARBA00022525"/>
    </source>
</evidence>
<accession>A0A5N5TPT7</accession>
<dbReference type="InterPro" id="IPR037120">
    <property type="entry name" value="Haem_peroxidase_sf_animal"/>
</dbReference>
<dbReference type="PANTHER" id="PTHR11475">
    <property type="entry name" value="OXIDASE/PEROXIDASE"/>
    <property type="match status" value="1"/>
</dbReference>
<dbReference type="InterPro" id="IPR019791">
    <property type="entry name" value="Haem_peroxidase_animal"/>
</dbReference>
<evidence type="ECO:0000313" key="5">
    <source>
        <dbReference type="EMBL" id="KAB7508132.1"/>
    </source>
</evidence>
<evidence type="ECO:0000313" key="6">
    <source>
        <dbReference type="Proteomes" id="UP000326759"/>
    </source>
</evidence>
<dbReference type="Proteomes" id="UP000326759">
    <property type="component" value="Unassembled WGS sequence"/>
</dbReference>
<protein>
    <submittedName>
        <fullName evidence="5">Chorion peroxidase</fullName>
    </submittedName>
</protein>
<dbReference type="InterPro" id="IPR010255">
    <property type="entry name" value="Haem_peroxidase_sf"/>
</dbReference>
<keyword evidence="4" id="KW-0325">Glycoprotein</keyword>
<keyword evidence="6" id="KW-1185">Reference proteome</keyword>
<keyword evidence="3 5" id="KW-0560">Oxidoreductase</keyword>
<reference evidence="5 6" key="1">
    <citation type="journal article" date="2019" name="PLoS Biol.">
        <title>Sex chromosomes control vertical transmission of feminizing Wolbachia symbionts in an isopod.</title>
        <authorList>
            <person name="Becking T."/>
            <person name="Chebbi M.A."/>
            <person name="Giraud I."/>
            <person name="Moumen B."/>
            <person name="Laverre T."/>
            <person name="Caubet Y."/>
            <person name="Peccoud J."/>
            <person name="Gilbert C."/>
            <person name="Cordaux R."/>
        </authorList>
    </citation>
    <scope>NUCLEOTIDE SEQUENCE [LARGE SCALE GENOMIC DNA]</scope>
    <source>
        <strain evidence="5">ANa2</strain>
        <tissue evidence="5">Whole body excluding digestive tract and cuticle</tissue>
    </source>
</reference>
<comment type="subcellular location">
    <subcellularLocation>
        <location evidence="1">Secreted</location>
    </subcellularLocation>
</comment>
<dbReference type="PROSITE" id="PS50292">
    <property type="entry name" value="PEROXIDASE_3"/>
    <property type="match status" value="1"/>
</dbReference>
<name>A0A5N5TPT7_9CRUS</name>
<dbReference type="GO" id="GO:0020037">
    <property type="term" value="F:heme binding"/>
    <property type="evidence" value="ECO:0007669"/>
    <property type="project" value="InterPro"/>
</dbReference>
<dbReference type="OrthoDB" id="823504at2759"/>
<keyword evidence="2" id="KW-0964">Secreted</keyword>
<keyword evidence="3 5" id="KW-0575">Peroxidase</keyword>
<dbReference type="GO" id="GO:0006979">
    <property type="term" value="P:response to oxidative stress"/>
    <property type="evidence" value="ECO:0007669"/>
    <property type="project" value="InterPro"/>
</dbReference>
<dbReference type="EMBL" id="SEYY01000048">
    <property type="protein sequence ID" value="KAB7508132.1"/>
    <property type="molecule type" value="Genomic_DNA"/>
</dbReference>
<evidence type="ECO:0000256" key="4">
    <source>
        <dbReference type="ARBA" id="ARBA00023180"/>
    </source>
</evidence>
<sequence length="203" mass="23670">MIWKGEPFMRSFDIIPKRSGYNLDYNPNFSSPYHFFISSYRLFSKFGRQSTLRLKDHFNSPHLFHRDPEMVDMIARTWTRQTIQSFDSHITKELTNHLFETPQSNFGLDLMSLNIQRGRDHAIAPYNEMRVVCGLPRARQFSDLLDQIPRLTVERLSQIYRHVDDIDFFVGGISERPVSGGLLGWTFLCVVGDHLQGTTSRNP</sequence>
<dbReference type="SUPFAM" id="SSF48113">
    <property type="entry name" value="Heme-dependent peroxidases"/>
    <property type="match status" value="1"/>
</dbReference>
<dbReference type="GO" id="GO:0004601">
    <property type="term" value="F:peroxidase activity"/>
    <property type="evidence" value="ECO:0007669"/>
    <property type="project" value="UniProtKB-KW"/>
</dbReference>
<dbReference type="PANTHER" id="PTHR11475:SF4">
    <property type="entry name" value="CHORION PEROXIDASE"/>
    <property type="match status" value="1"/>
</dbReference>
<organism evidence="5 6">
    <name type="scientific">Armadillidium nasatum</name>
    <dbReference type="NCBI Taxonomy" id="96803"/>
    <lineage>
        <taxon>Eukaryota</taxon>
        <taxon>Metazoa</taxon>
        <taxon>Ecdysozoa</taxon>
        <taxon>Arthropoda</taxon>
        <taxon>Crustacea</taxon>
        <taxon>Multicrustacea</taxon>
        <taxon>Malacostraca</taxon>
        <taxon>Eumalacostraca</taxon>
        <taxon>Peracarida</taxon>
        <taxon>Isopoda</taxon>
        <taxon>Oniscidea</taxon>
        <taxon>Crinocheta</taxon>
        <taxon>Armadillidiidae</taxon>
        <taxon>Armadillidium</taxon>
    </lineage>
</organism>
<dbReference type="Gene3D" id="1.10.640.10">
    <property type="entry name" value="Haem peroxidase domain superfamily, animal type"/>
    <property type="match status" value="1"/>
</dbReference>
<gene>
    <name evidence="5" type="primary">Pxt_1</name>
    <name evidence="5" type="ORF">Anas_03785</name>
</gene>
<proteinExistence type="predicted"/>
<evidence type="ECO:0000256" key="1">
    <source>
        <dbReference type="ARBA" id="ARBA00004613"/>
    </source>
</evidence>
<evidence type="ECO:0000256" key="3">
    <source>
        <dbReference type="ARBA" id="ARBA00022559"/>
    </source>
</evidence>
<dbReference type="GO" id="GO:0005576">
    <property type="term" value="C:extracellular region"/>
    <property type="evidence" value="ECO:0007669"/>
    <property type="project" value="UniProtKB-SubCell"/>
</dbReference>